<evidence type="ECO:0000313" key="2">
    <source>
        <dbReference type="Proteomes" id="UP000075476"/>
    </source>
</evidence>
<evidence type="ECO:0000313" key="1">
    <source>
        <dbReference type="EMBL" id="KXY45053.1"/>
    </source>
</evidence>
<proteinExistence type="predicted"/>
<reference evidence="1 2" key="1">
    <citation type="submission" date="2015-12" db="EMBL/GenBank/DDBJ databases">
        <title>Bacillus cereus Group isolate.</title>
        <authorList>
            <person name="Kovac J."/>
        </authorList>
    </citation>
    <scope>NUCLEOTIDE SEQUENCE [LARGE SCALE GENOMIC DNA]</scope>
    <source>
        <strain evidence="1 2">FSL K6-0073</strain>
    </source>
</reference>
<name>A0A9X0SNK9_BACCE</name>
<dbReference type="AlphaFoldDB" id="A0A9X0SNK9"/>
<dbReference type="EMBL" id="LOMO01000037">
    <property type="protein sequence ID" value="KXY45053.1"/>
    <property type="molecule type" value="Genomic_DNA"/>
</dbReference>
<protein>
    <submittedName>
        <fullName evidence="1">Uncharacterized protein</fullName>
    </submittedName>
</protein>
<dbReference type="Proteomes" id="UP000075476">
    <property type="component" value="Unassembled WGS sequence"/>
</dbReference>
<comment type="caution">
    <text evidence="1">The sequence shown here is derived from an EMBL/GenBank/DDBJ whole genome shotgun (WGS) entry which is preliminary data.</text>
</comment>
<dbReference type="RefSeq" id="WP_061663144.1">
    <property type="nucleotide sequence ID" value="NZ_LOMO01000037.1"/>
</dbReference>
<gene>
    <name evidence="1" type="ORF">AT268_26835</name>
</gene>
<sequence length="147" mass="16680">MKNIYEVVLVENGEENIIDILRIESQEELEDRQSNLAKGYSIKECSLNPDELIDFLLMIKEIEEEEICTEYIGTVGVDSGQLLISDPCYISKGLEPFEYEGTHSQVLNGWALSFGFKQGDGTYDVYAKKDSDGRITKIEVESRHNFG</sequence>
<accession>A0A9X0SNK9</accession>
<organism evidence="1 2">
    <name type="scientific">Bacillus cereus</name>
    <dbReference type="NCBI Taxonomy" id="1396"/>
    <lineage>
        <taxon>Bacteria</taxon>
        <taxon>Bacillati</taxon>
        <taxon>Bacillota</taxon>
        <taxon>Bacilli</taxon>
        <taxon>Bacillales</taxon>
        <taxon>Bacillaceae</taxon>
        <taxon>Bacillus</taxon>
        <taxon>Bacillus cereus group</taxon>
    </lineage>
</organism>